<dbReference type="RefSeq" id="WP_127565766.1">
    <property type="nucleotide sequence ID" value="NZ_BMFB01000002.1"/>
</dbReference>
<evidence type="ECO:0000256" key="5">
    <source>
        <dbReference type="ARBA" id="ARBA00023136"/>
    </source>
</evidence>
<gene>
    <name evidence="6" type="ORF">X907_0822</name>
</gene>
<evidence type="ECO:0000313" key="7">
    <source>
        <dbReference type="Proteomes" id="UP000286954"/>
    </source>
</evidence>
<dbReference type="KEGG" id="gak:X907_0822"/>
<keyword evidence="4" id="KW-1133">Transmembrane helix</keyword>
<organism evidence="6 7">
    <name type="scientific">Glycocaulis alkaliphilus</name>
    <dbReference type="NCBI Taxonomy" id="1434191"/>
    <lineage>
        <taxon>Bacteria</taxon>
        <taxon>Pseudomonadati</taxon>
        <taxon>Pseudomonadota</taxon>
        <taxon>Alphaproteobacteria</taxon>
        <taxon>Maricaulales</taxon>
        <taxon>Maricaulaceae</taxon>
        <taxon>Glycocaulis</taxon>
    </lineage>
</organism>
<dbReference type="Proteomes" id="UP000286954">
    <property type="component" value="Chromosome"/>
</dbReference>
<proteinExistence type="predicted"/>
<dbReference type="GO" id="GO:0043190">
    <property type="term" value="C:ATP-binding cassette (ABC) transporter complex"/>
    <property type="evidence" value="ECO:0007669"/>
    <property type="project" value="TreeGrafter"/>
</dbReference>
<keyword evidence="3" id="KW-0812">Transmembrane</keyword>
<comment type="subcellular location">
    <subcellularLocation>
        <location evidence="1">Cell membrane</location>
        <topology evidence="1">Multi-pass membrane protein</topology>
    </subcellularLocation>
</comment>
<dbReference type="PANTHER" id="PTHR33529:SF6">
    <property type="entry name" value="YJGP_YJGQ FAMILY PERMEASE"/>
    <property type="match status" value="1"/>
</dbReference>
<reference evidence="6 7" key="1">
    <citation type="submission" date="2016-12" db="EMBL/GenBank/DDBJ databases">
        <title>The genome of dimorphic prosthecate Glycocaulis alkaliphilus 6b-8t, isolated from crude oil dictates its adaptability in petroleum environments.</title>
        <authorList>
            <person name="Wu X.-L."/>
            <person name="Geng S."/>
        </authorList>
    </citation>
    <scope>NUCLEOTIDE SEQUENCE [LARGE SCALE GENOMIC DNA]</scope>
    <source>
        <strain evidence="6 7">6B-8</strain>
    </source>
</reference>
<dbReference type="Pfam" id="PF03739">
    <property type="entry name" value="LptF_LptG"/>
    <property type="match status" value="1"/>
</dbReference>
<keyword evidence="2" id="KW-1003">Cell membrane</keyword>
<dbReference type="AlphaFoldDB" id="A0A3T0E831"/>
<dbReference type="EMBL" id="CP018911">
    <property type="protein sequence ID" value="AZU03366.1"/>
    <property type="molecule type" value="Genomic_DNA"/>
</dbReference>
<dbReference type="InterPro" id="IPR005495">
    <property type="entry name" value="LptG/LptF_permease"/>
</dbReference>
<evidence type="ECO:0000313" key="6">
    <source>
        <dbReference type="EMBL" id="AZU03366.1"/>
    </source>
</evidence>
<evidence type="ECO:0000256" key="4">
    <source>
        <dbReference type="ARBA" id="ARBA00022989"/>
    </source>
</evidence>
<protein>
    <submittedName>
        <fullName evidence="6">Permease YjgP/YjgQ family protein</fullName>
    </submittedName>
</protein>
<accession>A0A3T0E831</accession>
<name>A0A3T0E831_9PROT</name>
<dbReference type="PANTHER" id="PTHR33529">
    <property type="entry name" value="SLR0882 PROTEIN-RELATED"/>
    <property type="match status" value="1"/>
</dbReference>
<evidence type="ECO:0000256" key="2">
    <source>
        <dbReference type="ARBA" id="ARBA00022475"/>
    </source>
</evidence>
<evidence type="ECO:0000256" key="3">
    <source>
        <dbReference type="ARBA" id="ARBA00022692"/>
    </source>
</evidence>
<dbReference type="OrthoDB" id="8477889at2"/>
<keyword evidence="5" id="KW-0472">Membrane</keyword>
<evidence type="ECO:0000256" key="1">
    <source>
        <dbReference type="ARBA" id="ARBA00004651"/>
    </source>
</evidence>
<keyword evidence="7" id="KW-1185">Reference proteome</keyword>
<dbReference type="GO" id="GO:0015920">
    <property type="term" value="P:lipopolysaccharide transport"/>
    <property type="evidence" value="ECO:0007669"/>
    <property type="project" value="TreeGrafter"/>
</dbReference>
<sequence>MKLFQRYAFRQAMLPFLITLAALTGLAILTQSLSNLNLVADRGETLFVFLWVTILAVPQIVALLMPIAVFIACAGALNRMMSESELTVAAAAGLSRRERLSPFLRVAIYATLINLGVNLFVQPAAYREMRQAIYDVRTDIAASVMRPGEFVAMGVDVTFYARTLGDGGVMSDVFIEDGRGTASTAYSARQGQIVRAERGPVMLLRDGVVSQIEESGTLSSLTFDSYEFDLTAFIDPTDAFFFKESDRYLPELFNPSPGEAARARGRGNLLAEGHYRLAAPLYNIAFAMIALAAFLSGPPRRTGYARAVALAGACALIVRLTGFAVQAGAASTPELNWLQYAIPLAAIAGAYIVIHRPVRFAARRFSPHHDKAVA</sequence>